<dbReference type="EMBL" id="KN847912">
    <property type="protein sequence ID" value="KIR37997.1"/>
    <property type="molecule type" value="Genomic_DNA"/>
</dbReference>
<name>A0A0D0SXV1_9TREE</name>
<reference evidence="2 3" key="1">
    <citation type="submission" date="2015-01" db="EMBL/GenBank/DDBJ databases">
        <title>The Genome Sequence of Cryptococcus gattii Ram5.</title>
        <authorList>
            <consortium name="The Broad Institute Genomics Platform"/>
            <person name="Cuomo C."/>
            <person name="Litvintseva A."/>
            <person name="Chen Y."/>
            <person name="Heitman J."/>
            <person name="Sun S."/>
            <person name="Springer D."/>
            <person name="Dromer F."/>
            <person name="Young S."/>
            <person name="Zeng Q."/>
            <person name="Gargeya S."/>
            <person name="Abouelleil A."/>
            <person name="Alvarado L."/>
            <person name="Chapman S.B."/>
            <person name="Gainer-Dewar J."/>
            <person name="Goldberg J."/>
            <person name="Griggs A."/>
            <person name="Gujja S."/>
            <person name="Hansen M."/>
            <person name="Howarth C."/>
            <person name="Imamovic A."/>
            <person name="Larimer J."/>
            <person name="Murphy C."/>
            <person name="Naylor J."/>
            <person name="Pearson M."/>
            <person name="Priest M."/>
            <person name="Roberts A."/>
            <person name="Saif S."/>
            <person name="Shea T."/>
            <person name="Sykes S."/>
            <person name="Wortman J."/>
            <person name="Nusbaum C."/>
            <person name="Birren B."/>
        </authorList>
    </citation>
    <scope>NUCLEOTIDE SEQUENCE [LARGE SCALE GENOMIC DNA]</scope>
    <source>
        <strain evidence="2 3">Ram5</strain>
    </source>
</reference>
<dbReference type="AlphaFoldDB" id="A0A0D0SXV1"/>
<proteinExistence type="predicted"/>
<feature type="non-terminal residue" evidence="2">
    <location>
        <position position="1"/>
    </location>
</feature>
<dbReference type="Proteomes" id="UP000053392">
    <property type="component" value="Unassembled WGS sequence"/>
</dbReference>
<dbReference type="PANTHER" id="PTHR34407:SF1">
    <property type="entry name" value="SGNH HYDROLASE-TYPE ESTERASE DOMAIN-CONTAINING PROTEIN"/>
    <property type="match status" value="1"/>
</dbReference>
<sequence length="504" mass="56343">VFSMLRLTRGNAKTCLSISIVLNIIVLIVLFLPAERTRRPLGDEAWDKLANCGIARSLKDQAFSTVPARGCSMCEVDPVLCEEIGRDNLERSLAFSGTNRRLRRVLAKFRRGETINVGAIGGSVTKGFGLNHYGEPYLPDTPTNLHRIIFNHLASLYPAPNGVKTGDSGREEGKHGYINGGQGALGTDYFSYCWEEHVPADLDLIFIEQAINDELLIRNINSYELLVRSLLDLPTSPAIVNLDVFALMFNSITLGGDLHLGIAQFYDIPILSLRNALLNDILKNNSLVTEYFFVHSNGEIDLRHISRKGHNILGRIGAAYMDSQICEMDKYEQSIPGADSLSIDQLYPVEPIPRMQINMKYDKDLVLPTIKPQCFSANSDKHPLTPVENNGWRKWNWKEKHYLVADVPGSRVSFKLSTSLGKLELQYLRSYQYHQGSAKCWIDGEVDKAKKLDGYWKKPFNIGQAATIGEGLEPGEHTLTCELLKETADPEGGLEFRLISIMSI</sequence>
<evidence type="ECO:0000313" key="2">
    <source>
        <dbReference type="EMBL" id="KIR37997.1"/>
    </source>
</evidence>
<dbReference type="SUPFAM" id="SSF52266">
    <property type="entry name" value="SGNH hydrolase"/>
    <property type="match status" value="1"/>
</dbReference>
<keyword evidence="1" id="KW-0812">Transmembrane</keyword>
<protein>
    <submittedName>
        <fullName evidence="2">Uncharacterized protein</fullName>
    </submittedName>
</protein>
<accession>A0A0D0SXV1</accession>
<dbReference type="HOGENOM" id="CLU_034125_1_0_1"/>
<evidence type="ECO:0000256" key="1">
    <source>
        <dbReference type="SAM" id="Phobius"/>
    </source>
</evidence>
<keyword evidence="3" id="KW-1185">Reference proteome</keyword>
<feature type="transmembrane region" description="Helical" evidence="1">
    <location>
        <begin position="12"/>
        <end position="32"/>
    </location>
</feature>
<keyword evidence="1" id="KW-0472">Membrane</keyword>
<organism evidence="2 3">
    <name type="scientific">Cryptococcus deuterogattii Ram5</name>
    <dbReference type="NCBI Taxonomy" id="1296110"/>
    <lineage>
        <taxon>Eukaryota</taxon>
        <taxon>Fungi</taxon>
        <taxon>Dikarya</taxon>
        <taxon>Basidiomycota</taxon>
        <taxon>Agaricomycotina</taxon>
        <taxon>Tremellomycetes</taxon>
        <taxon>Tremellales</taxon>
        <taxon>Cryptococcaceae</taxon>
        <taxon>Cryptococcus</taxon>
        <taxon>Cryptococcus gattii species complex</taxon>
    </lineage>
</organism>
<gene>
    <name evidence="2" type="ORF">I313_05992</name>
</gene>
<evidence type="ECO:0000313" key="3">
    <source>
        <dbReference type="Proteomes" id="UP000053392"/>
    </source>
</evidence>
<keyword evidence="1" id="KW-1133">Transmembrane helix</keyword>
<dbReference type="OrthoDB" id="544608at2759"/>
<dbReference type="PANTHER" id="PTHR34407">
    <property type="entry name" value="EXPRESSED PROTEIN"/>
    <property type="match status" value="1"/>
</dbReference>